<accession>A0A7E6FMZ4</accession>
<evidence type="ECO:0000256" key="2">
    <source>
        <dbReference type="ARBA" id="ARBA00022475"/>
    </source>
</evidence>
<feature type="transmembrane region" description="Helical" evidence="12">
    <location>
        <begin position="299"/>
        <end position="322"/>
    </location>
</feature>
<evidence type="ECO:0000313" key="15">
    <source>
        <dbReference type="RefSeq" id="XP_036368241.1"/>
    </source>
</evidence>
<evidence type="ECO:0000256" key="10">
    <source>
        <dbReference type="ARBA" id="ARBA00023288"/>
    </source>
</evidence>
<proteinExistence type="inferred from homology"/>
<dbReference type="RefSeq" id="XP_036368244.1">
    <property type="nucleotide sequence ID" value="XM_036512351.1"/>
</dbReference>
<reference evidence="15 16" key="1">
    <citation type="submission" date="2025-08" db="UniProtKB">
        <authorList>
            <consortium name="RefSeq"/>
        </authorList>
    </citation>
    <scope>IDENTIFICATION</scope>
</reference>
<evidence type="ECO:0000313" key="14">
    <source>
        <dbReference type="Proteomes" id="UP000515154"/>
    </source>
</evidence>
<comment type="subcellular location">
    <subcellularLocation>
        <location evidence="1">Cell membrane</location>
        <topology evidence="1">Multi-pass membrane protein</topology>
    </subcellularLocation>
</comment>
<dbReference type="PRINTS" id="PR00384">
    <property type="entry name" value="OPIOIDR"/>
</dbReference>
<dbReference type="RefSeq" id="XP_036368243.1">
    <property type="nucleotide sequence ID" value="XM_036512350.1"/>
</dbReference>
<dbReference type="KEGG" id="osn:115223637"/>
<evidence type="ECO:0000259" key="13">
    <source>
        <dbReference type="PROSITE" id="PS50262"/>
    </source>
</evidence>
<dbReference type="PANTHER" id="PTHR24229:SF40">
    <property type="entry name" value="ALLATOSTATIN C RECEPTOR 1-RELATED"/>
    <property type="match status" value="1"/>
</dbReference>
<sequence>MEPLFNETVHVTEQSLFGENFNDTYADMNNSLSNATEHSIRRVFMEIVNITVMISNSLICITGLFGNCLVIYVVTMFSKMKTVTNTYILNLAIADVLFLVSIPLLIVTIKNGFWMFGFFMCKFYYLLVSINSFTGVFTLTVMSADRYFAVCHPIKSMSLRTPKVAFIITVCIWLISILIMLPALMYSTTVRNSKNKDSCMMVMPDHLGISPDKIFIWYNFIFSYAVPVPLISVFYISVVHKLRTTGPAKKSSEKKKSQKRVTRLVLTVIGVYIICWLPYWAFQLDIVVFTPPLTEGRILMFQTFNILTYANSMLNPLLYNFLSDNFRKSFTKAFKCTSRFEVNRSLRAENSIYPKGREAYSQTTVIEKQELQTINHCATENKVQEDFVNGETQTEDIDADGPEAVVTELE</sequence>
<keyword evidence="7" id="KW-0564">Palmitate</keyword>
<evidence type="ECO:0000256" key="8">
    <source>
        <dbReference type="ARBA" id="ARBA00023170"/>
    </source>
</evidence>
<keyword evidence="10" id="KW-0449">Lipoprotein</keyword>
<evidence type="ECO:0000256" key="5">
    <source>
        <dbReference type="ARBA" id="ARBA00023040"/>
    </source>
</evidence>
<evidence type="ECO:0000256" key="12">
    <source>
        <dbReference type="SAM" id="Phobius"/>
    </source>
</evidence>
<keyword evidence="8 11" id="KW-0675">Receptor</keyword>
<feature type="transmembrane region" description="Helical" evidence="12">
    <location>
        <begin position="47"/>
        <end position="75"/>
    </location>
</feature>
<keyword evidence="5 11" id="KW-0297">G-protein coupled receptor</keyword>
<dbReference type="RefSeq" id="XP_036368242.1">
    <property type="nucleotide sequence ID" value="XM_036512349.1"/>
</dbReference>
<dbReference type="GO" id="GO:0005886">
    <property type="term" value="C:plasma membrane"/>
    <property type="evidence" value="ECO:0007669"/>
    <property type="project" value="UniProtKB-SubCell"/>
</dbReference>
<keyword evidence="6 12" id="KW-0472">Membrane</keyword>
<feature type="transmembrane region" description="Helical" evidence="12">
    <location>
        <begin position="87"/>
        <end position="109"/>
    </location>
</feature>
<keyword evidence="2" id="KW-1003">Cell membrane</keyword>
<dbReference type="Gene3D" id="1.20.1070.10">
    <property type="entry name" value="Rhodopsin 7-helix transmembrane proteins"/>
    <property type="match status" value="1"/>
</dbReference>
<dbReference type="Proteomes" id="UP000515154">
    <property type="component" value="Linkage group LG23"/>
</dbReference>
<evidence type="ECO:0000256" key="6">
    <source>
        <dbReference type="ARBA" id="ARBA00023136"/>
    </source>
</evidence>
<feature type="transmembrane region" description="Helical" evidence="12">
    <location>
        <begin position="124"/>
        <end position="144"/>
    </location>
</feature>
<dbReference type="GO" id="GO:0043005">
    <property type="term" value="C:neuron projection"/>
    <property type="evidence" value="ECO:0007669"/>
    <property type="project" value="TreeGrafter"/>
</dbReference>
<organism evidence="14 16">
    <name type="scientific">Octopus sinensis</name>
    <name type="common">East Asian common octopus</name>
    <dbReference type="NCBI Taxonomy" id="2607531"/>
    <lineage>
        <taxon>Eukaryota</taxon>
        <taxon>Metazoa</taxon>
        <taxon>Spiralia</taxon>
        <taxon>Lophotrochozoa</taxon>
        <taxon>Mollusca</taxon>
        <taxon>Cephalopoda</taxon>
        <taxon>Coleoidea</taxon>
        <taxon>Octopodiformes</taxon>
        <taxon>Octopoda</taxon>
        <taxon>Incirrata</taxon>
        <taxon>Octopodidae</taxon>
        <taxon>Octopus</taxon>
    </lineage>
</organism>
<evidence type="ECO:0000256" key="3">
    <source>
        <dbReference type="ARBA" id="ARBA00022692"/>
    </source>
</evidence>
<keyword evidence="3 11" id="KW-0812">Transmembrane</keyword>
<dbReference type="InterPro" id="IPR000276">
    <property type="entry name" value="GPCR_Rhodpsn"/>
</dbReference>
<evidence type="ECO:0000256" key="1">
    <source>
        <dbReference type="ARBA" id="ARBA00004651"/>
    </source>
</evidence>
<dbReference type="PROSITE" id="PS00237">
    <property type="entry name" value="G_PROTEIN_RECEP_F1_1"/>
    <property type="match status" value="1"/>
</dbReference>
<dbReference type="GO" id="GO:0004985">
    <property type="term" value="F:G protein-coupled opioid receptor activity"/>
    <property type="evidence" value="ECO:0007669"/>
    <property type="project" value="InterPro"/>
</dbReference>
<dbReference type="SUPFAM" id="SSF81321">
    <property type="entry name" value="Family A G protein-coupled receptor-like"/>
    <property type="match status" value="1"/>
</dbReference>
<evidence type="ECO:0000256" key="7">
    <source>
        <dbReference type="ARBA" id="ARBA00023139"/>
    </source>
</evidence>
<keyword evidence="9 11" id="KW-0807">Transducer</keyword>
<name>A0A7E6FMZ4_9MOLL</name>
<dbReference type="PROSITE" id="PS50262">
    <property type="entry name" value="G_PROTEIN_RECEP_F1_2"/>
    <property type="match status" value="1"/>
</dbReference>
<dbReference type="PANTHER" id="PTHR24229">
    <property type="entry name" value="NEUROPEPTIDES RECEPTOR"/>
    <property type="match status" value="1"/>
</dbReference>
<comment type="similarity">
    <text evidence="11">Belongs to the G-protein coupled receptor 1 family.</text>
</comment>
<evidence type="ECO:0000313" key="18">
    <source>
        <dbReference type="RefSeq" id="XP_036368244.1"/>
    </source>
</evidence>
<feature type="transmembrane region" description="Helical" evidence="12">
    <location>
        <begin position="215"/>
        <end position="240"/>
    </location>
</feature>
<gene>
    <name evidence="15 16 17 18" type="primary">LOC115223637</name>
</gene>
<feature type="domain" description="G-protein coupled receptors family 1 profile" evidence="13">
    <location>
        <begin position="66"/>
        <end position="319"/>
    </location>
</feature>
<feature type="transmembrane region" description="Helical" evidence="12">
    <location>
        <begin position="164"/>
        <end position="186"/>
    </location>
</feature>
<evidence type="ECO:0000313" key="17">
    <source>
        <dbReference type="RefSeq" id="XP_036368243.1"/>
    </source>
</evidence>
<dbReference type="InterPro" id="IPR017452">
    <property type="entry name" value="GPCR_Rhodpsn_7TM"/>
</dbReference>
<dbReference type="AlphaFoldDB" id="A0A7E6FMZ4"/>
<dbReference type="InterPro" id="IPR001418">
    <property type="entry name" value="Opioid_rcpt"/>
</dbReference>
<dbReference type="RefSeq" id="XP_036368241.1">
    <property type="nucleotide sequence ID" value="XM_036512348.1"/>
</dbReference>
<evidence type="ECO:0000256" key="11">
    <source>
        <dbReference type="RuleBase" id="RU000688"/>
    </source>
</evidence>
<dbReference type="GO" id="GO:0042277">
    <property type="term" value="F:peptide binding"/>
    <property type="evidence" value="ECO:0007669"/>
    <property type="project" value="TreeGrafter"/>
</dbReference>
<evidence type="ECO:0000313" key="16">
    <source>
        <dbReference type="RefSeq" id="XP_036368242.1"/>
    </source>
</evidence>
<evidence type="ECO:0000256" key="4">
    <source>
        <dbReference type="ARBA" id="ARBA00022989"/>
    </source>
</evidence>
<keyword evidence="14" id="KW-1185">Reference proteome</keyword>
<keyword evidence="4 12" id="KW-1133">Transmembrane helix</keyword>
<dbReference type="PRINTS" id="PR00237">
    <property type="entry name" value="GPCRRHODOPSN"/>
</dbReference>
<dbReference type="Pfam" id="PF00001">
    <property type="entry name" value="7tm_1"/>
    <property type="match status" value="1"/>
</dbReference>
<dbReference type="SMART" id="SM01381">
    <property type="entry name" value="7TM_GPCR_Srsx"/>
    <property type="match status" value="1"/>
</dbReference>
<evidence type="ECO:0000256" key="9">
    <source>
        <dbReference type="ARBA" id="ARBA00023224"/>
    </source>
</evidence>
<protein>
    <submittedName>
        <fullName evidence="15 16">Somatostatin receptor type 2-like</fullName>
    </submittedName>
</protein>
<feature type="transmembrane region" description="Helical" evidence="12">
    <location>
        <begin position="261"/>
        <end position="279"/>
    </location>
</feature>